<keyword evidence="2" id="KW-0378">Hydrolase</keyword>
<dbReference type="Gene3D" id="1.10.30.50">
    <property type="match status" value="1"/>
</dbReference>
<keyword evidence="3" id="KW-1185">Reference proteome</keyword>
<name>A0ABY0AUG0_9ENTR</name>
<accession>A0ABY0AUG0</accession>
<reference evidence="2 3" key="1">
    <citation type="submission" date="2018-12" db="EMBL/GenBank/DDBJ databases">
        <title>The Batch Genome Submission of Enterobacter spp. strains.</title>
        <authorList>
            <person name="Wei L."/>
            <person name="Wu W."/>
            <person name="Lin J."/>
            <person name="Zhang X."/>
            <person name="Feng Y."/>
            <person name="Zong Z."/>
        </authorList>
    </citation>
    <scope>NUCLEOTIDE SEQUENCE [LARGE SCALE GENOMIC DNA]</scope>
    <source>
        <strain evidence="2 3">WCHEM090044</strain>
    </source>
</reference>
<gene>
    <name evidence="2" type="ORF">EKN94_07725</name>
</gene>
<keyword evidence="2" id="KW-0255">Endonuclease</keyword>
<dbReference type="SMART" id="SM00507">
    <property type="entry name" value="HNHc"/>
    <property type="match status" value="1"/>
</dbReference>
<evidence type="ECO:0000313" key="2">
    <source>
        <dbReference type="EMBL" id="RTN24848.1"/>
    </source>
</evidence>
<protein>
    <submittedName>
        <fullName evidence="2">HNH endonuclease</fullName>
    </submittedName>
</protein>
<dbReference type="EMBL" id="RXRX01000004">
    <property type="protein sequence ID" value="RTN24848.1"/>
    <property type="molecule type" value="Genomic_DNA"/>
</dbReference>
<dbReference type="InterPro" id="IPR003615">
    <property type="entry name" value="HNH_nuc"/>
</dbReference>
<dbReference type="Proteomes" id="UP000278241">
    <property type="component" value="Unassembled WGS sequence"/>
</dbReference>
<comment type="caution">
    <text evidence="2">The sequence shown here is derived from an EMBL/GenBank/DDBJ whole genome shotgun (WGS) entry which is preliminary data.</text>
</comment>
<dbReference type="InterPro" id="IPR002711">
    <property type="entry name" value="HNH"/>
</dbReference>
<feature type="domain" description="HNH nuclease" evidence="1">
    <location>
        <begin position="12"/>
        <end position="62"/>
    </location>
</feature>
<dbReference type="RefSeq" id="WP_126544524.1">
    <property type="nucleotide sequence ID" value="NZ_RXRX01000004.1"/>
</dbReference>
<proteinExistence type="predicted"/>
<dbReference type="Pfam" id="PF01844">
    <property type="entry name" value="HNH"/>
    <property type="match status" value="1"/>
</dbReference>
<keyword evidence="2" id="KW-0540">Nuclease</keyword>
<sequence>MTKGRSYKHRKAQRDAVKEGAYRCRKCGLVRDDAQGHHIIEYHIGGAADTHIIIPLCRACHIEYHKKNPGIRIYRL</sequence>
<organism evidence="2 3">
    <name type="scientific">Enterobacter quasimori</name>
    <dbReference type="NCBI Taxonomy" id="2838947"/>
    <lineage>
        <taxon>Bacteria</taxon>
        <taxon>Pseudomonadati</taxon>
        <taxon>Pseudomonadota</taxon>
        <taxon>Gammaproteobacteria</taxon>
        <taxon>Enterobacterales</taxon>
        <taxon>Enterobacteriaceae</taxon>
        <taxon>Enterobacter</taxon>
    </lineage>
</organism>
<dbReference type="CDD" id="cd00085">
    <property type="entry name" value="HNHc"/>
    <property type="match status" value="1"/>
</dbReference>
<evidence type="ECO:0000313" key="3">
    <source>
        <dbReference type="Proteomes" id="UP000278241"/>
    </source>
</evidence>
<evidence type="ECO:0000259" key="1">
    <source>
        <dbReference type="SMART" id="SM00507"/>
    </source>
</evidence>
<dbReference type="GO" id="GO:0004519">
    <property type="term" value="F:endonuclease activity"/>
    <property type="evidence" value="ECO:0007669"/>
    <property type="project" value="UniProtKB-KW"/>
</dbReference>